<name>A0ABT2GR05_9MICO</name>
<dbReference type="InterPro" id="IPR011251">
    <property type="entry name" value="Luciferase-like_dom"/>
</dbReference>
<dbReference type="EMBL" id="JANLCM010000001">
    <property type="protein sequence ID" value="MCS5718566.1"/>
    <property type="molecule type" value="Genomic_DNA"/>
</dbReference>
<comment type="cofactor">
    <cofactor evidence="1">
        <name>FAD</name>
        <dbReference type="ChEBI" id="CHEBI:57692"/>
    </cofactor>
</comment>
<keyword evidence="9" id="KW-1185">Reference proteome</keyword>
<dbReference type="InterPro" id="IPR006094">
    <property type="entry name" value="Oxid_FAD_bind_N"/>
</dbReference>
<proteinExistence type="inferred from homology"/>
<evidence type="ECO:0000313" key="8">
    <source>
        <dbReference type="EMBL" id="MCS5718566.1"/>
    </source>
</evidence>
<dbReference type="InterPro" id="IPR050416">
    <property type="entry name" value="FAD-linked_Oxidoreductase"/>
</dbReference>
<sequence>MAHYGHRLQFGTFITPVNSPPTAAIARAQLSERLGYDLVTFQDHPYQPSFLDTWTLMTWVAAQTERIHIAPNVLNLPLRPPAVTARAAASLDLLSGGRFDLGLGAGGFWDAIDAMGGRRLTPGQAVDALSEAIDVIRGIWNAGERAPLRIPGDYYHLDGAKRGPAPAHAVPIWVGAYKPRMLRLTGRKADGWLPSLAYLQPGDLRAGNAAIDQAATDAGRDPREIRRLLNIGGRFSGPANGGGAGGAAAPTAPLRDGGQLSGPSPQWVEQLLPLVVEEGIGTLILMGDDPATLQQFAEEVAPALREAVERELGVDSTVERTVRNSIALAKRREGIDYDAVPDSLTDTVIEPGDLDFPRVRSTYMRGGSPGLVFRVSTVEQVVDALAFARRHPDAPLAIRSGGHGISGRSTNDGGIVIDLSKLNEIEVLDEATRRVRIQPGARWMDVAAALAEHGWALSSGDYGGVGVGGLATAGGIGWLVREHGLTIDHLRAVEIVLADGRLVRASDDENSELFWAVRGAGANVGIVVSFEFEVDTVGDVGWAQLAFDASDTAGFLERWGSAVENAPRDLTSFLIMGGPRPGQPAIAQVLAVVDSDDPETIVDRLQPLADTAPLVDQSVQLLPYSAVMANAQGGDHDGRGEPTSRSGLIDHITPEFAQAATRMLETGAVYFFQIRSVGGAVADIDPDATAYAHRSANFSVVAFGSRRERLDEVWDELLVHFDGLYLSFETDLRPDRVTDAFPTATLARLRALKRRYDPDHVFRDNFSVAQVAEVS</sequence>
<comment type="caution">
    <text evidence="8">The sequence shown here is derived from an EMBL/GenBank/DDBJ whole genome shotgun (WGS) entry which is preliminary data.</text>
</comment>
<evidence type="ECO:0000256" key="4">
    <source>
        <dbReference type="ARBA" id="ARBA00022827"/>
    </source>
</evidence>
<dbReference type="Proteomes" id="UP001165584">
    <property type="component" value="Unassembled WGS sequence"/>
</dbReference>
<dbReference type="SUPFAM" id="SSF51679">
    <property type="entry name" value="Bacterial luciferase-like"/>
    <property type="match status" value="1"/>
</dbReference>
<dbReference type="InterPro" id="IPR016166">
    <property type="entry name" value="FAD-bd_PCMH"/>
</dbReference>
<dbReference type="InterPro" id="IPR036661">
    <property type="entry name" value="Luciferase-like_sf"/>
</dbReference>
<dbReference type="SUPFAM" id="SSF56176">
    <property type="entry name" value="FAD-binding/transporter-associated domain-like"/>
    <property type="match status" value="1"/>
</dbReference>
<evidence type="ECO:0000259" key="7">
    <source>
        <dbReference type="PROSITE" id="PS51387"/>
    </source>
</evidence>
<evidence type="ECO:0000256" key="6">
    <source>
        <dbReference type="SAM" id="MobiDB-lite"/>
    </source>
</evidence>
<evidence type="ECO:0000256" key="5">
    <source>
        <dbReference type="ARBA" id="ARBA00023002"/>
    </source>
</evidence>
<dbReference type="Gene3D" id="3.40.462.20">
    <property type="match status" value="1"/>
</dbReference>
<evidence type="ECO:0000256" key="3">
    <source>
        <dbReference type="ARBA" id="ARBA00022630"/>
    </source>
</evidence>
<feature type="domain" description="FAD-binding PCMH-type" evidence="7">
    <location>
        <begin position="365"/>
        <end position="537"/>
    </location>
</feature>
<dbReference type="Gene3D" id="3.30.43.10">
    <property type="entry name" value="Uridine Diphospho-n-acetylenolpyruvylglucosamine Reductase, domain 2"/>
    <property type="match status" value="1"/>
</dbReference>
<keyword evidence="4" id="KW-0274">FAD</keyword>
<dbReference type="Pfam" id="PF08031">
    <property type="entry name" value="BBE"/>
    <property type="match status" value="1"/>
</dbReference>
<dbReference type="Gene3D" id="3.30.465.10">
    <property type="match status" value="1"/>
</dbReference>
<dbReference type="Pfam" id="PF00296">
    <property type="entry name" value="Bac_luciferase"/>
    <property type="match status" value="1"/>
</dbReference>
<dbReference type="InterPro" id="IPR016167">
    <property type="entry name" value="FAD-bd_PCMH_sub1"/>
</dbReference>
<accession>A0ABT2GR05</accession>
<dbReference type="PANTHER" id="PTHR42973:SF39">
    <property type="entry name" value="FAD-BINDING PCMH-TYPE DOMAIN-CONTAINING PROTEIN"/>
    <property type="match status" value="1"/>
</dbReference>
<dbReference type="PANTHER" id="PTHR42973">
    <property type="entry name" value="BINDING OXIDOREDUCTASE, PUTATIVE (AFU_ORTHOLOGUE AFUA_1G17690)-RELATED"/>
    <property type="match status" value="1"/>
</dbReference>
<keyword evidence="5" id="KW-0560">Oxidoreductase</keyword>
<reference evidence="8" key="1">
    <citation type="submission" date="2022-08" db="EMBL/GenBank/DDBJ databases">
        <authorList>
            <person name="Deng Y."/>
            <person name="Han X.-F."/>
            <person name="Zhang Y.-Q."/>
        </authorList>
    </citation>
    <scope>NUCLEOTIDE SEQUENCE</scope>
    <source>
        <strain evidence="8">CPCC 205763</strain>
    </source>
</reference>
<evidence type="ECO:0000256" key="1">
    <source>
        <dbReference type="ARBA" id="ARBA00001974"/>
    </source>
</evidence>
<dbReference type="Gene3D" id="3.20.20.30">
    <property type="entry name" value="Luciferase-like domain"/>
    <property type="match status" value="1"/>
</dbReference>
<dbReference type="RefSeq" id="WP_259507540.1">
    <property type="nucleotide sequence ID" value="NZ_JANLCM010000001.1"/>
</dbReference>
<dbReference type="CDD" id="cd01097">
    <property type="entry name" value="Tetrahydromethanopterin_reductase"/>
    <property type="match status" value="1"/>
</dbReference>
<evidence type="ECO:0000256" key="2">
    <source>
        <dbReference type="ARBA" id="ARBA00005466"/>
    </source>
</evidence>
<dbReference type="InterPro" id="IPR012951">
    <property type="entry name" value="BBE"/>
</dbReference>
<dbReference type="InterPro" id="IPR016169">
    <property type="entry name" value="FAD-bd_PCMH_sub2"/>
</dbReference>
<evidence type="ECO:0000313" key="9">
    <source>
        <dbReference type="Proteomes" id="UP001165584"/>
    </source>
</evidence>
<dbReference type="InterPro" id="IPR036318">
    <property type="entry name" value="FAD-bd_PCMH-like_sf"/>
</dbReference>
<protein>
    <submittedName>
        <fullName evidence="8">LLM class flavin-dependent oxidoreductase</fullName>
    </submittedName>
</protein>
<comment type="similarity">
    <text evidence="2">Belongs to the oxygen-dependent FAD-linked oxidoreductase family.</text>
</comment>
<keyword evidence="3" id="KW-0285">Flavoprotein</keyword>
<gene>
    <name evidence="8" type="ORF">N1027_10515</name>
</gene>
<dbReference type="Pfam" id="PF01565">
    <property type="entry name" value="FAD_binding_4"/>
    <property type="match status" value="1"/>
</dbReference>
<feature type="region of interest" description="Disordered" evidence="6">
    <location>
        <begin position="239"/>
        <end position="263"/>
    </location>
</feature>
<organism evidence="8 9">
    <name type="scientific">Herbiconiux aconitum</name>
    <dbReference type="NCBI Taxonomy" id="2970913"/>
    <lineage>
        <taxon>Bacteria</taxon>
        <taxon>Bacillati</taxon>
        <taxon>Actinomycetota</taxon>
        <taxon>Actinomycetes</taxon>
        <taxon>Micrococcales</taxon>
        <taxon>Microbacteriaceae</taxon>
        <taxon>Herbiconiux</taxon>
    </lineage>
</organism>
<dbReference type="PROSITE" id="PS51387">
    <property type="entry name" value="FAD_PCMH"/>
    <property type="match status" value="1"/>
</dbReference>